<evidence type="ECO:0000259" key="13">
    <source>
        <dbReference type="Pfam" id="PF00441"/>
    </source>
</evidence>
<evidence type="ECO:0000259" key="14">
    <source>
        <dbReference type="Pfam" id="PF02771"/>
    </source>
</evidence>
<keyword evidence="7" id="KW-0285">Flavoprotein</keyword>
<evidence type="ECO:0000256" key="4">
    <source>
        <dbReference type="ARBA" id="ARBA00012033"/>
    </source>
</evidence>
<sequence>MTSTFNFRRDLITRPILAWARGVMPALSQTEREAIDAGDTWWDAALFTGDPDWNELLAFPAPRLRPDEQAFLDGPVDTLCAMLDDWSMTWETRDLPPEAWAYLKRQKFFGMIIPKEYGGLGFSAFGHAEIVRKIATRSVSAAVTAMVPNSLGPGELIMKFGTQAQRDHWLPRLADGREVPAFGLTSPEAGSDAGAMVDEGVVCRGTWKGQEVLGIRLNWHKRYITLGPVCTVLGLAFKLKDPDHLLGDVEDIGITCALVPTDTAGVEIGRRHLPAFQTFQNGPNWGKDVFIPMDLVIGGAERVGQGWKMLMTALAAGRGISLPALSGAAASFSALTTGAYARVRSQFNVPIGKFEGVQERLARIAGNAYLLDAGRRLTCTGLDLGHHPSVISALLKAGATERMRVVVNDAMDVHGGKAVIEGPRNYMGSQYRAIPVGITVEGANILTRSLMVFGQGAIRAHPFLLSEILAIGEDDRAKGLADFDAVFWKHVAHAIRTGLRAWGRSWTGGAFAPTPEAGRATRFYRQMGRYSAAFALTSDIALLTLGGALKRKEMLSGRMGDILAELYFLSGALKRWEDEGRQDADFPLLQWCMDTGFATIEQRFDEVFANLPNVLAGWLLRAAILPLGPRRRGPSDRTTTACAELLLHPSATRDRLIENVYVGGKDEAVGQLIDAFERVVATQPIHDRLRAQKIRHWKDGVEQGWVTADEIATLEAADKAVAAVIAVDDFAQDGLAMRVAAEARPTMRPIWTDGVTQRPELDVEEQRTFGGSGRRGRKRRRPSHERANGAQLADG</sequence>
<dbReference type="Gene3D" id="1.10.540.10">
    <property type="entry name" value="Acyl-CoA dehydrogenase/oxidase, N-terminal domain"/>
    <property type="match status" value="1"/>
</dbReference>
<dbReference type="Pfam" id="PF09317">
    <property type="entry name" value="ACDH_C"/>
    <property type="match status" value="1"/>
</dbReference>
<evidence type="ECO:0000256" key="10">
    <source>
        <dbReference type="ARBA" id="ARBA00047882"/>
    </source>
</evidence>
<dbReference type="PANTHER" id="PTHR48083">
    <property type="entry name" value="MEDIUM-CHAIN SPECIFIC ACYL-COA DEHYDROGENASE, MITOCHONDRIAL-RELATED"/>
    <property type="match status" value="1"/>
</dbReference>
<comment type="catalytic activity">
    <reaction evidence="11">
        <text>a long-chain 2,3-saturated fatty acyl-CoA + oxidized [electron-transfer flavoprotein] + H(+) = a long-chain (2E)-enoyl-CoA + reduced [electron-transfer flavoprotein]</text>
        <dbReference type="Rhea" id="RHEA:17721"/>
        <dbReference type="Rhea" id="RHEA-COMP:10685"/>
        <dbReference type="Rhea" id="RHEA-COMP:10686"/>
        <dbReference type="ChEBI" id="CHEBI:15378"/>
        <dbReference type="ChEBI" id="CHEBI:57692"/>
        <dbReference type="ChEBI" id="CHEBI:58307"/>
        <dbReference type="ChEBI" id="CHEBI:83721"/>
        <dbReference type="ChEBI" id="CHEBI:83727"/>
        <dbReference type="EC" id="1.3.8.8"/>
    </reaction>
</comment>
<dbReference type="SUPFAM" id="SSF47203">
    <property type="entry name" value="Acyl-CoA dehydrogenase C-terminal domain-like"/>
    <property type="match status" value="1"/>
</dbReference>
<dbReference type="InterPro" id="IPR036250">
    <property type="entry name" value="AcylCo_DH-like_C"/>
</dbReference>
<dbReference type="Pfam" id="PF00441">
    <property type="entry name" value="Acyl-CoA_dh_1"/>
    <property type="match status" value="1"/>
</dbReference>
<dbReference type="SUPFAM" id="SSF56645">
    <property type="entry name" value="Acyl-CoA dehydrogenase NM domain-like"/>
    <property type="match status" value="1"/>
</dbReference>
<dbReference type="InterPro" id="IPR037069">
    <property type="entry name" value="AcylCoA_DH/ox_N_sf"/>
</dbReference>
<evidence type="ECO:0000256" key="5">
    <source>
        <dbReference type="ARBA" id="ARBA00012040"/>
    </source>
</evidence>
<evidence type="ECO:0000256" key="12">
    <source>
        <dbReference type="SAM" id="MobiDB-lite"/>
    </source>
</evidence>
<keyword evidence="9 16" id="KW-0560">Oxidoreductase</keyword>
<keyword evidence="8" id="KW-0274">FAD</keyword>
<gene>
    <name evidence="16" type="ORF">J2800_002772</name>
</gene>
<evidence type="ECO:0000256" key="3">
    <source>
        <dbReference type="ARBA" id="ARBA00009347"/>
    </source>
</evidence>
<comment type="caution">
    <text evidence="16">The sequence shown here is derived from an EMBL/GenBank/DDBJ whole genome shotgun (WGS) entry which is preliminary data.</text>
</comment>
<evidence type="ECO:0000256" key="8">
    <source>
        <dbReference type="ARBA" id="ARBA00022827"/>
    </source>
</evidence>
<accession>A0ABU1N0R4</accession>
<feature type="compositionally biased region" description="Basic residues" evidence="12">
    <location>
        <begin position="774"/>
        <end position="783"/>
    </location>
</feature>
<dbReference type="InterPro" id="IPR009100">
    <property type="entry name" value="AcylCoA_DH/oxidase_NM_dom_sf"/>
</dbReference>
<dbReference type="NCBIfam" id="NF009586">
    <property type="entry name" value="PRK13026.1"/>
    <property type="match status" value="1"/>
</dbReference>
<keyword evidence="17" id="KW-1185">Reference proteome</keyword>
<dbReference type="InterPro" id="IPR046373">
    <property type="entry name" value="Acyl-CoA_Oxase/DH_mid-dom_sf"/>
</dbReference>
<feature type="domain" description="Acyl-CoA dehydrogenase C-terminal bacterial-type" evidence="15">
    <location>
        <begin position="458"/>
        <end position="730"/>
    </location>
</feature>
<name>A0ABU1N0R4_9CAUL</name>
<dbReference type="Gene3D" id="2.40.110.10">
    <property type="entry name" value="Butyryl-CoA Dehydrogenase, subunit A, domain 2"/>
    <property type="match status" value="1"/>
</dbReference>
<dbReference type="RefSeq" id="WP_310032341.1">
    <property type="nucleotide sequence ID" value="NZ_JAVDRL010000007.1"/>
</dbReference>
<dbReference type="Proteomes" id="UP001262754">
    <property type="component" value="Unassembled WGS sequence"/>
</dbReference>
<feature type="domain" description="Acyl-CoA dehydrogenase/oxidase N-terminal" evidence="14">
    <location>
        <begin position="70"/>
        <end position="176"/>
    </location>
</feature>
<reference evidence="16 17" key="1">
    <citation type="submission" date="2023-07" db="EMBL/GenBank/DDBJ databases">
        <title>Sorghum-associated microbial communities from plants grown in Nebraska, USA.</title>
        <authorList>
            <person name="Schachtman D."/>
        </authorList>
    </citation>
    <scope>NUCLEOTIDE SEQUENCE [LARGE SCALE GENOMIC DNA]</scope>
    <source>
        <strain evidence="16 17">DS2154</strain>
    </source>
</reference>
<evidence type="ECO:0000256" key="2">
    <source>
        <dbReference type="ARBA" id="ARBA00005005"/>
    </source>
</evidence>
<comment type="catalytic activity">
    <reaction evidence="10">
        <text>a medium-chain 2,3-saturated fatty acyl-CoA + oxidized [electron-transfer flavoprotein] + H(+) = a medium-chain (2E)-enoyl-CoA + reduced [electron-transfer flavoprotein]</text>
        <dbReference type="Rhea" id="RHEA:14477"/>
        <dbReference type="Rhea" id="RHEA-COMP:10685"/>
        <dbReference type="Rhea" id="RHEA-COMP:10686"/>
        <dbReference type="ChEBI" id="CHEBI:15378"/>
        <dbReference type="ChEBI" id="CHEBI:57692"/>
        <dbReference type="ChEBI" id="CHEBI:58307"/>
        <dbReference type="ChEBI" id="CHEBI:83723"/>
        <dbReference type="ChEBI" id="CHEBI:83726"/>
        <dbReference type="EC" id="1.3.8.7"/>
    </reaction>
</comment>
<comment type="similarity">
    <text evidence="3">Belongs to the acyl-CoA dehydrogenase family.</text>
</comment>
<dbReference type="Gene3D" id="1.20.140.10">
    <property type="entry name" value="Butyryl-CoA Dehydrogenase, subunit A, domain 3"/>
    <property type="match status" value="1"/>
</dbReference>
<proteinExistence type="inferred from homology"/>
<dbReference type="InterPro" id="IPR009075">
    <property type="entry name" value="AcylCo_DH/oxidase_C"/>
</dbReference>
<evidence type="ECO:0000256" key="1">
    <source>
        <dbReference type="ARBA" id="ARBA00001974"/>
    </source>
</evidence>
<comment type="cofactor">
    <cofactor evidence="1">
        <name>FAD</name>
        <dbReference type="ChEBI" id="CHEBI:57692"/>
    </cofactor>
</comment>
<dbReference type="NCBIfam" id="NF007000">
    <property type="entry name" value="PRK09463.1"/>
    <property type="match status" value="1"/>
</dbReference>
<dbReference type="EMBL" id="JAVDRL010000007">
    <property type="protein sequence ID" value="MDR6532019.1"/>
    <property type="molecule type" value="Genomic_DNA"/>
</dbReference>
<evidence type="ECO:0000256" key="7">
    <source>
        <dbReference type="ARBA" id="ARBA00022630"/>
    </source>
</evidence>
<evidence type="ECO:0000313" key="16">
    <source>
        <dbReference type="EMBL" id="MDR6532019.1"/>
    </source>
</evidence>
<dbReference type="InterPro" id="IPR050741">
    <property type="entry name" value="Acyl-CoA_dehydrogenase"/>
</dbReference>
<evidence type="ECO:0000259" key="15">
    <source>
        <dbReference type="Pfam" id="PF09317"/>
    </source>
</evidence>
<dbReference type="Pfam" id="PF02771">
    <property type="entry name" value="Acyl-CoA_dh_N"/>
    <property type="match status" value="1"/>
</dbReference>
<protein>
    <recommendedName>
        <fullName evidence="6">Acyl-coenzyme A dehydrogenase</fullName>
        <ecNumber evidence="4">1.3.8.7</ecNumber>
        <ecNumber evidence="5">1.3.8.8</ecNumber>
    </recommendedName>
</protein>
<dbReference type="InterPro" id="IPR013786">
    <property type="entry name" value="AcylCoA_DH/ox_N"/>
</dbReference>
<dbReference type="InterPro" id="IPR015396">
    <property type="entry name" value="FadE_C"/>
</dbReference>
<evidence type="ECO:0000256" key="9">
    <source>
        <dbReference type="ARBA" id="ARBA00023002"/>
    </source>
</evidence>
<dbReference type="EC" id="1.3.8.7" evidence="4"/>
<dbReference type="EC" id="1.3.8.8" evidence="5"/>
<organism evidence="16 17">
    <name type="scientific">Caulobacter rhizosphaerae</name>
    <dbReference type="NCBI Taxonomy" id="2010972"/>
    <lineage>
        <taxon>Bacteria</taxon>
        <taxon>Pseudomonadati</taxon>
        <taxon>Pseudomonadota</taxon>
        <taxon>Alphaproteobacteria</taxon>
        <taxon>Caulobacterales</taxon>
        <taxon>Caulobacteraceae</taxon>
        <taxon>Caulobacter</taxon>
    </lineage>
</organism>
<dbReference type="GO" id="GO:0016491">
    <property type="term" value="F:oxidoreductase activity"/>
    <property type="evidence" value="ECO:0007669"/>
    <property type="project" value="UniProtKB-KW"/>
</dbReference>
<evidence type="ECO:0000256" key="6">
    <source>
        <dbReference type="ARBA" id="ARBA00020144"/>
    </source>
</evidence>
<feature type="domain" description="Acyl-CoA dehydrogenase/oxidase C-terminal" evidence="13">
    <location>
        <begin position="304"/>
        <end position="447"/>
    </location>
</feature>
<dbReference type="PANTHER" id="PTHR48083:SF33">
    <property type="entry name" value="ACYL-COENZYME A DEHYDROGENASE"/>
    <property type="match status" value="1"/>
</dbReference>
<feature type="region of interest" description="Disordered" evidence="12">
    <location>
        <begin position="757"/>
        <end position="795"/>
    </location>
</feature>
<evidence type="ECO:0000313" key="17">
    <source>
        <dbReference type="Proteomes" id="UP001262754"/>
    </source>
</evidence>
<comment type="pathway">
    <text evidence="2">Lipid metabolism; fatty acid beta-oxidation.</text>
</comment>
<evidence type="ECO:0000256" key="11">
    <source>
        <dbReference type="ARBA" id="ARBA00049247"/>
    </source>
</evidence>